<evidence type="ECO:0000313" key="1">
    <source>
        <dbReference type="EMBL" id="PRD42924.1"/>
    </source>
</evidence>
<keyword evidence="2" id="KW-1185">Reference proteome</keyword>
<organism evidence="1 2">
    <name type="scientific">Phyllobacterium phragmitis</name>
    <dbReference type="NCBI Taxonomy" id="2670329"/>
    <lineage>
        <taxon>Bacteria</taxon>
        <taxon>Pseudomonadati</taxon>
        <taxon>Pseudomonadota</taxon>
        <taxon>Alphaproteobacteria</taxon>
        <taxon>Hyphomicrobiales</taxon>
        <taxon>Phyllobacteriaceae</taxon>
        <taxon>Phyllobacterium</taxon>
    </lineage>
</organism>
<evidence type="ECO:0000313" key="2">
    <source>
        <dbReference type="Proteomes" id="UP000239434"/>
    </source>
</evidence>
<accession>A0A2S9IQX1</accession>
<name>A0A2S9IQX1_9HYPH</name>
<proteinExistence type="predicted"/>
<comment type="caution">
    <text evidence="1">The sequence shown here is derived from an EMBL/GenBank/DDBJ whole genome shotgun (WGS) entry which is preliminary data.</text>
</comment>
<dbReference type="RefSeq" id="WP_105742588.1">
    <property type="nucleotide sequence ID" value="NZ_PVBR01000009.1"/>
</dbReference>
<protein>
    <submittedName>
        <fullName evidence="1">Uncharacterized protein</fullName>
    </submittedName>
</protein>
<sequence>MTERYRQLCNIVDQWSDNLPFPGDFPKNRKQIVEATYSQFLTALTTLGFTKDEIEAATGGLFNLIERRLDALYRSGLVILRLDATALSNNR</sequence>
<dbReference type="AlphaFoldDB" id="A0A2S9IQX1"/>
<reference evidence="1 2" key="1">
    <citation type="submission" date="2018-02" db="EMBL/GenBank/DDBJ databases">
        <title>The draft genome of Phyllobacterium sp. 1N-3.</title>
        <authorList>
            <person name="Liu L."/>
            <person name="Li L."/>
            <person name="Zhang X."/>
            <person name="Wang T."/>
            <person name="Liang L."/>
        </authorList>
    </citation>
    <scope>NUCLEOTIDE SEQUENCE [LARGE SCALE GENOMIC DNA]</scope>
    <source>
        <strain evidence="1 2">1N-3</strain>
    </source>
</reference>
<gene>
    <name evidence="1" type="ORF">C5748_14245</name>
</gene>
<dbReference type="EMBL" id="PVBR01000009">
    <property type="protein sequence ID" value="PRD42924.1"/>
    <property type="molecule type" value="Genomic_DNA"/>
</dbReference>
<dbReference type="Proteomes" id="UP000239434">
    <property type="component" value="Unassembled WGS sequence"/>
</dbReference>